<keyword evidence="2" id="KW-0472">Membrane</keyword>
<feature type="compositionally biased region" description="Polar residues" evidence="1">
    <location>
        <begin position="1"/>
        <end position="14"/>
    </location>
</feature>
<evidence type="ECO:0000313" key="4">
    <source>
        <dbReference type="Proteomes" id="UP001054252"/>
    </source>
</evidence>
<comment type="caution">
    <text evidence="3">The sequence shown here is derived from an EMBL/GenBank/DDBJ whole genome shotgun (WGS) entry which is preliminary data.</text>
</comment>
<name>A0AAV5JG69_9ROSI</name>
<accession>A0AAV5JG69</accession>
<evidence type="ECO:0000256" key="2">
    <source>
        <dbReference type="SAM" id="Phobius"/>
    </source>
</evidence>
<evidence type="ECO:0000256" key="1">
    <source>
        <dbReference type="SAM" id="MobiDB-lite"/>
    </source>
</evidence>
<proteinExistence type="predicted"/>
<evidence type="ECO:0000313" key="3">
    <source>
        <dbReference type="EMBL" id="GKV11488.1"/>
    </source>
</evidence>
<protein>
    <submittedName>
        <fullName evidence="3">Uncharacterized protein</fullName>
    </submittedName>
</protein>
<sequence length="76" mass="7986">MDGSACFSSSSSPLQPAKPPSLTAPLLGKNRNFRSAAAFSFLLQPLAAVGGGFGFLFVSPLHYRRPSPNCSFGFCC</sequence>
<keyword evidence="2" id="KW-0812">Transmembrane</keyword>
<feature type="region of interest" description="Disordered" evidence="1">
    <location>
        <begin position="1"/>
        <end position="21"/>
    </location>
</feature>
<dbReference type="EMBL" id="BPVZ01000034">
    <property type="protein sequence ID" value="GKV11488.1"/>
    <property type="molecule type" value="Genomic_DNA"/>
</dbReference>
<organism evidence="3 4">
    <name type="scientific">Rubroshorea leprosula</name>
    <dbReference type="NCBI Taxonomy" id="152421"/>
    <lineage>
        <taxon>Eukaryota</taxon>
        <taxon>Viridiplantae</taxon>
        <taxon>Streptophyta</taxon>
        <taxon>Embryophyta</taxon>
        <taxon>Tracheophyta</taxon>
        <taxon>Spermatophyta</taxon>
        <taxon>Magnoliopsida</taxon>
        <taxon>eudicotyledons</taxon>
        <taxon>Gunneridae</taxon>
        <taxon>Pentapetalae</taxon>
        <taxon>rosids</taxon>
        <taxon>malvids</taxon>
        <taxon>Malvales</taxon>
        <taxon>Dipterocarpaceae</taxon>
        <taxon>Rubroshorea</taxon>
    </lineage>
</organism>
<keyword evidence="2" id="KW-1133">Transmembrane helix</keyword>
<reference evidence="3 4" key="1">
    <citation type="journal article" date="2021" name="Commun. Biol.">
        <title>The genome of Shorea leprosula (Dipterocarpaceae) highlights the ecological relevance of drought in aseasonal tropical rainforests.</title>
        <authorList>
            <person name="Ng K.K.S."/>
            <person name="Kobayashi M.J."/>
            <person name="Fawcett J.A."/>
            <person name="Hatakeyama M."/>
            <person name="Paape T."/>
            <person name="Ng C.H."/>
            <person name="Ang C.C."/>
            <person name="Tnah L.H."/>
            <person name="Lee C.T."/>
            <person name="Nishiyama T."/>
            <person name="Sese J."/>
            <person name="O'Brien M.J."/>
            <person name="Copetti D."/>
            <person name="Mohd Noor M.I."/>
            <person name="Ong R.C."/>
            <person name="Putra M."/>
            <person name="Sireger I.Z."/>
            <person name="Indrioko S."/>
            <person name="Kosugi Y."/>
            <person name="Izuno A."/>
            <person name="Isagi Y."/>
            <person name="Lee S.L."/>
            <person name="Shimizu K.K."/>
        </authorList>
    </citation>
    <scope>NUCLEOTIDE SEQUENCE [LARGE SCALE GENOMIC DNA]</scope>
    <source>
        <strain evidence="3">214</strain>
    </source>
</reference>
<dbReference type="Proteomes" id="UP001054252">
    <property type="component" value="Unassembled WGS sequence"/>
</dbReference>
<feature type="transmembrane region" description="Helical" evidence="2">
    <location>
        <begin position="36"/>
        <end position="58"/>
    </location>
</feature>
<gene>
    <name evidence="3" type="ORF">SLEP1_g22745</name>
</gene>
<dbReference type="AlphaFoldDB" id="A0AAV5JG69"/>
<keyword evidence="4" id="KW-1185">Reference proteome</keyword>